<feature type="compositionally biased region" description="Pro residues" evidence="1">
    <location>
        <begin position="301"/>
        <end position="314"/>
    </location>
</feature>
<feature type="compositionally biased region" description="Low complexity" evidence="1">
    <location>
        <begin position="134"/>
        <end position="143"/>
    </location>
</feature>
<evidence type="ECO:0000313" key="3">
    <source>
        <dbReference type="Proteomes" id="UP000076532"/>
    </source>
</evidence>
<feature type="compositionally biased region" description="Acidic residues" evidence="1">
    <location>
        <begin position="325"/>
        <end position="334"/>
    </location>
</feature>
<feature type="compositionally biased region" description="Basic residues" evidence="1">
    <location>
        <begin position="339"/>
        <end position="353"/>
    </location>
</feature>
<sequence length="447" mass="48945">MAYPDNGAHGAGRHNISPAQPASLTPSDSMDVLFHGAAEPHPWGSLWAPQHPAQQQPPQQLPPGYYVYPYGGPTAPTYPAAPPVVPWFPAVAPPPPPSSSSDEQLAGLFGRAPRAPERGGENEEGWSSQHDASRPSASSTTRGRSPRRRELFEEPPSDWRDAAIQDLQANLTATRRALATMRGQFREQEDELLDAKAELAALRRGTQSRRDTSERGMSPSRTNPRGYRFQSPPPHRRGRSRTRTPPPRRSRSPRAPLRRGHHQPSQRRSASPPKRAPPPTTVAAPYKKASPPVAGTSKSAAPPPARPPPPPSTPLPYEDFLSSAGDDDDDSEDSEVMRKRTKKHNDRAFRRRGPAAPGTSHAANPIIQGETQYHGAFASTSIDTVDDANNLFRAADTDPNALRYLDFINSRIQLGLFNRTVGQQEAVLYVILIHHITVAVSKCLMHE</sequence>
<feature type="compositionally biased region" description="Basic and acidic residues" evidence="1">
    <location>
        <begin position="148"/>
        <end position="162"/>
    </location>
</feature>
<dbReference type="EMBL" id="KV417666">
    <property type="protein sequence ID" value="KZP11252.1"/>
    <property type="molecule type" value="Genomic_DNA"/>
</dbReference>
<evidence type="ECO:0000256" key="1">
    <source>
        <dbReference type="SAM" id="MobiDB-lite"/>
    </source>
</evidence>
<feature type="region of interest" description="Disordered" evidence="1">
    <location>
        <begin position="1"/>
        <end position="73"/>
    </location>
</feature>
<evidence type="ECO:0000313" key="2">
    <source>
        <dbReference type="EMBL" id="KZP11252.1"/>
    </source>
</evidence>
<dbReference type="AlphaFoldDB" id="A0A166A4W3"/>
<feature type="compositionally biased region" description="Basic residues" evidence="1">
    <location>
        <begin position="234"/>
        <end position="265"/>
    </location>
</feature>
<gene>
    <name evidence="2" type="ORF">FIBSPDRAFT_962455</name>
</gene>
<dbReference type="Proteomes" id="UP000076532">
    <property type="component" value="Unassembled WGS sequence"/>
</dbReference>
<reference evidence="2 3" key="1">
    <citation type="journal article" date="2016" name="Mol. Biol. Evol.">
        <title>Comparative Genomics of Early-Diverging Mushroom-Forming Fungi Provides Insights into the Origins of Lignocellulose Decay Capabilities.</title>
        <authorList>
            <person name="Nagy L.G."/>
            <person name="Riley R."/>
            <person name="Tritt A."/>
            <person name="Adam C."/>
            <person name="Daum C."/>
            <person name="Floudas D."/>
            <person name="Sun H."/>
            <person name="Yadav J.S."/>
            <person name="Pangilinan J."/>
            <person name="Larsson K.H."/>
            <person name="Matsuura K."/>
            <person name="Barry K."/>
            <person name="Labutti K."/>
            <person name="Kuo R."/>
            <person name="Ohm R.A."/>
            <person name="Bhattacharya S.S."/>
            <person name="Shirouzu T."/>
            <person name="Yoshinaga Y."/>
            <person name="Martin F.M."/>
            <person name="Grigoriev I.V."/>
            <person name="Hibbett D.S."/>
        </authorList>
    </citation>
    <scope>NUCLEOTIDE SEQUENCE [LARGE SCALE GENOMIC DNA]</scope>
    <source>
        <strain evidence="2 3">CBS 109695</strain>
    </source>
</reference>
<protein>
    <submittedName>
        <fullName evidence="2">Uncharacterized protein</fullName>
    </submittedName>
</protein>
<name>A0A166A4W3_9AGAM</name>
<organism evidence="2 3">
    <name type="scientific">Athelia psychrophila</name>
    <dbReference type="NCBI Taxonomy" id="1759441"/>
    <lineage>
        <taxon>Eukaryota</taxon>
        <taxon>Fungi</taxon>
        <taxon>Dikarya</taxon>
        <taxon>Basidiomycota</taxon>
        <taxon>Agaricomycotina</taxon>
        <taxon>Agaricomycetes</taxon>
        <taxon>Agaricomycetidae</taxon>
        <taxon>Atheliales</taxon>
        <taxon>Atheliaceae</taxon>
        <taxon>Athelia</taxon>
    </lineage>
</organism>
<feature type="region of interest" description="Disordered" evidence="1">
    <location>
        <begin position="92"/>
        <end position="162"/>
    </location>
</feature>
<accession>A0A166A4W3</accession>
<feature type="compositionally biased region" description="Polar residues" evidence="1">
    <location>
        <begin position="17"/>
        <end position="28"/>
    </location>
</feature>
<proteinExistence type="predicted"/>
<feature type="compositionally biased region" description="Low complexity" evidence="1">
    <location>
        <begin position="48"/>
        <end position="73"/>
    </location>
</feature>
<feature type="region of interest" description="Disordered" evidence="1">
    <location>
        <begin position="197"/>
        <end position="364"/>
    </location>
</feature>
<keyword evidence="3" id="KW-1185">Reference proteome</keyword>